<evidence type="ECO:0000313" key="2">
    <source>
        <dbReference type="Proteomes" id="UP001161247"/>
    </source>
</evidence>
<dbReference type="Gene3D" id="3.60.20.10">
    <property type="entry name" value="Glutamine Phosphoribosylpyrophosphate, subunit 1, domain 1"/>
    <property type="match status" value="1"/>
</dbReference>
<dbReference type="InterPro" id="IPR029055">
    <property type="entry name" value="Ntn_hydrolases_N"/>
</dbReference>
<sequence>MRPKSHHLDSHGAESSLPMRKAVKDKLVATLPCEISMTWNLRLRTFTSKEFFIRLSCWRQGSIPVLTRDYVGGCARSDSSESLVDQNLKSPANRTGGSVAEVFNWMVDSLSSGNMKGLKSGMLIAGWDGKRGPSLYGLDFEGKRHHGKLFACGECSELGAGVLCTKKFPYISADEGGKFARVAIRTAVARSI</sequence>
<proteinExistence type="predicted"/>
<organism evidence="1 2">
    <name type="scientific">Oldenlandia corymbosa var. corymbosa</name>
    <dbReference type="NCBI Taxonomy" id="529605"/>
    <lineage>
        <taxon>Eukaryota</taxon>
        <taxon>Viridiplantae</taxon>
        <taxon>Streptophyta</taxon>
        <taxon>Embryophyta</taxon>
        <taxon>Tracheophyta</taxon>
        <taxon>Spermatophyta</taxon>
        <taxon>Magnoliopsida</taxon>
        <taxon>eudicotyledons</taxon>
        <taxon>Gunneridae</taxon>
        <taxon>Pentapetalae</taxon>
        <taxon>asterids</taxon>
        <taxon>lamiids</taxon>
        <taxon>Gentianales</taxon>
        <taxon>Rubiaceae</taxon>
        <taxon>Rubioideae</taxon>
        <taxon>Spermacoceae</taxon>
        <taxon>Hedyotis-Oldenlandia complex</taxon>
        <taxon>Oldenlandia</taxon>
    </lineage>
</organism>
<protein>
    <submittedName>
        <fullName evidence="1">OLC1v1016037C1</fullName>
    </submittedName>
</protein>
<keyword evidence="2" id="KW-1185">Reference proteome</keyword>
<dbReference type="GO" id="GO:0005839">
    <property type="term" value="C:proteasome core complex"/>
    <property type="evidence" value="ECO:0007669"/>
    <property type="project" value="InterPro"/>
</dbReference>
<accession>A0AAV1E778</accession>
<dbReference type="SUPFAM" id="SSF56235">
    <property type="entry name" value="N-terminal nucleophile aminohydrolases (Ntn hydrolases)"/>
    <property type="match status" value="1"/>
</dbReference>
<dbReference type="EMBL" id="OX459125">
    <property type="protein sequence ID" value="CAI9115198.1"/>
    <property type="molecule type" value="Genomic_DNA"/>
</dbReference>
<reference evidence="1" key="1">
    <citation type="submission" date="2023-03" db="EMBL/GenBank/DDBJ databases">
        <authorList>
            <person name="Julca I."/>
        </authorList>
    </citation>
    <scope>NUCLEOTIDE SEQUENCE</scope>
</reference>
<dbReference type="AlphaFoldDB" id="A0AAV1E778"/>
<dbReference type="Pfam" id="PF00227">
    <property type="entry name" value="Proteasome"/>
    <property type="match status" value="1"/>
</dbReference>
<name>A0AAV1E778_OLDCO</name>
<dbReference type="InterPro" id="IPR001353">
    <property type="entry name" value="Proteasome_sua/b"/>
</dbReference>
<dbReference type="GO" id="GO:0051603">
    <property type="term" value="P:proteolysis involved in protein catabolic process"/>
    <property type="evidence" value="ECO:0007669"/>
    <property type="project" value="InterPro"/>
</dbReference>
<gene>
    <name evidence="1" type="ORF">OLC1_LOCUS21769</name>
</gene>
<evidence type="ECO:0000313" key="1">
    <source>
        <dbReference type="EMBL" id="CAI9115198.1"/>
    </source>
</evidence>
<dbReference type="Proteomes" id="UP001161247">
    <property type="component" value="Chromosome 8"/>
</dbReference>